<dbReference type="KEGG" id="cput:CONPUDRAFT_25890"/>
<evidence type="ECO:0000313" key="1">
    <source>
        <dbReference type="EMBL" id="EIW73719.1"/>
    </source>
</evidence>
<keyword evidence="2" id="KW-1185">Reference proteome</keyword>
<protein>
    <submittedName>
        <fullName evidence="1">Uncharacterized protein</fullName>
    </submittedName>
</protein>
<dbReference type="EMBL" id="JH711773">
    <property type="protein sequence ID" value="EIW73719.1"/>
    <property type="molecule type" value="Genomic_DNA"/>
</dbReference>
<reference evidence="2" key="1">
    <citation type="journal article" date="2012" name="Science">
        <title>The Paleozoic origin of enzymatic lignin decomposition reconstructed from 31 fungal genomes.</title>
        <authorList>
            <person name="Floudas D."/>
            <person name="Binder M."/>
            <person name="Riley R."/>
            <person name="Barry K."/>
            <person name="Blanchette R.A."/>
            <person name="Henrissat B."/>
            <person name="Martinez A.T."/>
            <person name="Otillar R."/>
            <person name="Spatafora J.W."/>
            <person name="Yadav J.S."/>
            <person name="Aerts A."/>
            <person name="Benoit I."/>
            <person name="Boyd A."/>
            <person name="Carlson A."/>
            <person name="Copeland A."/>
            <person name="Coutinho P.M."/>
            <person name="de Vries R.P."/>
            <person name="Ferreira P."/>
            <person name="Findley K."/>
            <person name="Foster B."/>
            <person name="Gaskell J."/>
            <person name="Glotzer D."/>
            <person name="Gorecki P."/>
            <person name="Heitman J."/>
            <person name="Hesse C."/>
            <person name="Hori C."/>
            <person name="Igarashi K."/>
            <person name="Jurgens J.A."/>
            <person name="Kallen N."/>
            <person name="Kersten P."/>
            <person name="Kohler A."/>
            <person name="Kuees U."/>
            <person name="Kumar T.K.A."/>
            <person name="Kuo A."/>
            <person name="LaButti K."/>
            <person name="Larrondo L.F."/>
            <person name="Lindquist E."/>
            <person name="Ling A."/>
            <person name="Lombard V."/>
            <person name="Lucas S."/>
            <person name="Lundell T."/>
            <person name="Martin R."/>
            <person name="McLaughlin D.J."/>
            <person name="Morgenstern I."/>
            <person name="Morin E."/>
            <person name="Murat C."/>
            <person name="Nagy L.G."/>
            <person name="Nolan M."/>
            <person name="Ohm R.A."/>
            <person name="Patyshakuliyeva A."/>
            <person name="Rokas A."/>
            <person name="Ruiz-Duenas F.J."/>
            <person name="Sabat G."/>
            <person name="Salamov A."/>
            <person name="Samejima M."/>
            <person name="Schmutz J."/>
            <person name="Slot J.C."/>
            <person name="St John F."/>
            <person name="Stenlid J."/>
            <person name="Sun H."/>
            <person name="Sun S."/>
            <person name="Syed K."/>
            <person name="Tsang A."/>
            <person name="Wiebenga A."/>
            <person name="Young D."/>
            <person name="Pisabarro A."/>
            <person name="Eastwood D.C."/>
            <person name="Martin F."/>
            <person name="Cullen D."/>
            <person name="Grigoriev I.V."/>
            <person name="Hibbett D.S."/>
        </authorList>
    </citation>
    <scope>NUCLEOTIDE SEQUENCE [LARGE SCALE GENOMIC DNA]</scope>
    <source>
        <strain evidence="2">RWD-64-598 SS2</strain>
    </source>
</reference>
<gene>
    <name evidence="1" type="ORF">CONPUDRAFT_25890</name>
</gene>
<feature type="non-terminal residue" evidence="1">
    <location>
        <position position="1"/>
    </location>
</feature>
<dbReference type="OMA" id="CMSIMAQ"/>
<dbReference type="RefSeq" id="XP_007776103.1">
    <property type="nucleotide sequence ID" value="XM_007777913.1"/>
</dbReference>
<feature type="non-terminal residue" evidence="1">
    <location>
        <position position="75"/>
    </location>
</feature>
<proteinExistence type="predicted"/>
<organism evidence="1 2">
    <name type="scientific">Coniophora puteana (strain RWD-64-598)</name>
    <name type="common">Brown rot fungus</name>
    <dbReference type="NCBI Taxonomy" id="741705"/>
    <lineage>
        <taxon>Eukaryota</taxon>
        <taxon>Fungi</taxon>
        <taxon>Dikarya</taxon>
        <taxon>Basidiomycota</taxon>
        <taxon>Agaricomycotina</taxon>
        <taxon>Agaricomycetes</taxon>
        <taxon>Agaricomycetidae</taxon>
        <taxon>Boletales</taxon>
        <taxon>Coniophorineae</taxon>
        <taxon>Coniophoraceae</taxon>
        <taxon>Coniophora</taxon>
    </lineage>
</organism>
<accession>R7SF71</accession>
<sequence length="75" mass="8157">KTITIISIVLQSCNERCNYLQGMVGVFLHSVNAPQRVINVLAHGGFTISSTSINASVRNLSKQIEKQIQTSGQTL</sequence>
<dbReference type="GeneID" id="19206595"/>
<dbReference type="AlphaFoldDB" id="R7SF71"/>
<dbReference type="Proteomes" id="UP000053558">
    <property type="component" value="Unassembled WGS sequence"/>
</dbReference>
<name>R7SF71_CONPW</name>
<dbReference type="OrthoDB" id="4743193at2759"/>
<evidence type="ECO:0000313" key="2">
    <source>
        <dbReference type="Proteomes" id="UP000053558"/>
    </source>
</evidence>
<dbReference type="eggNOG" id="ENOG502R1SQ">
    <property type="taxonomic scope" value="Eukaryota"/>
</dbReference>